<evidence type="ECO:0000313" key="3">
    <source>
        <dbReference type="Proteomes" id="UP001145742"/>
    </source>
</evidence>
<feature type="chain" id="PRO_5045514222" evidence="1">
    <location>
        <begin position="22"/>
        <end position="94"/>
    </location>
</feature>
<protein>
    <submittedName>
        <fullName evidence="2">Uncharacterized protein</fullName>
    </submittedName>
</protein>
<name>A0ABQ9CQ87_9PASS</name>
<dbReference type="Proteomes" id="UP001145742">
    <property type="component" value="Unassembled WGS sequence"/>
</dbReference>
<proteinExistence type="predicted"/>
<dbReference type="EMBL" id="WHWB01034796">
    <property type="protein sequence ID" value="KAJ7403917.1"/>
    <property type="molecule type" value="Genomic_DNA"/>
</dbReference>
<evidence type="ECO:0000313" key="2">
    <source>
        <dbReference type="EMBL" id="KAJ7403917.1"/>
    </source>
</evidence>
<comment type="caution">
    <text evidence="2">The sequence shown here is derived from an EMBL/GenBank/DDBJ whole genome shotgun (WGS) entry which is preliminary data.</text>
</comment>
<organism evidence="2 3">
    <name type="scientific">Willisornis vidua</name>
    <name type="common">Xingu scale-backed antbird</name>
    <dbReference type="NCBI Taxonomy" id="1566151"/>
    <lineage>
        <taxon>Eukaryota</taxon>
        <taxon>Metazoa</taxon>
        <taxon>Chordata</taxon>
        <taxon>Craniata</taxon>
        <taxon>Vertebrata</taxon>
        <taxon>Euteleostomi</taxon>
        <taxon>Archelosauria</taxon>
        <taxon>Archosauria</taxon>
        <taxon>Dinosauria</taxon>
        <taxon>Saurischia</taxon>
        <taxon>Theropoda</taxon>
        <taxon>Coelurosauria</taxon>
        <taxon>Aves</taxon>
        <taxon>Neognathae</taxon>
        <taxon>Neoaves</taxon>
        <taxon>Telluraves</taxon>
        <taxon>Australaves</taxon>
        <taxon>Passeriformes</taxon>
        <taxon>Thamnophilidae</taxon>
        <taxon>Willisornis</taxon>
    </lineage>
</organism>
<accession>A0ABQ9CQ87</accession>
<sequence length="94" mass="10730">MDSLAILWMTIVLISIWDVQSINDDNTECMLPGKSLLNLTEFVRAAHNYYLVSPSIWHFEIVKNSIGKISKVIIEYWRRAFAITLVIETASGTL</sequence>
<gene>
    <name evidence="2" type="ORF">WISP_148732</name>
</gene>
<reference evidence="2" key="1">
    <citation type="submission" date="2019-10" db="EMBL/GenBank/DDBJ databases">
        <authorList>
            <person name="Soares A.E.R."/>
            <person name="Aleixo A."/>
            <person name="Schneider P."/>
            <person name="Miyaki C.Y."/>
            <person name="Schneider M.P."/>
            <person name="Mello C."/>
            <person name="Vasconcelos A.T.R."/>
        </authorList>
    </citation>
    <scope>NUCLEOTIDE SEQUENCE</scope>
    <source>
        <tissue evidence="2">Muscle</tissue>
    </source>
</reference>
<keyword evidence="1" id="KW-0732">Signal</keyword>
<feature type="signal peptide" evidence="1">
    <location>
        <begin position="1"/>
        <end position="21"/>
    </location>
</feature>
<evidence type="ECO:0000256" key="1">
    <source>
        <dbReference type="SAM" id="SignalP"/>
    </source>
</evidence>
<keyword evidence="3" id="KW-1185">Reference proteome</keyword>